<dbReference type="EMBL" id="CM010723">
    <property type="protein sequence ID" value="RZC78439.1"/>
    <property type="molecule type" value="Genomic_DNA"/>
</dbReference>
<keyword evidence="3" id="KW-1185">Reference proteome</keyword>
<reference evidence="2 3" key="1">
    <citation type="journal article" date="2018" name="Science">
        <title>The opium poppy genome and morphinan production.</title>
        <authorList>
            <person name="Guo L."/>
            <person name="Winzer T."/>
            <person name="Yang X."/>
            <person name="Li Y."/>
            <person name="Ning Z."/>
            <person name="He Z."/>
            <person name="Teodor R."/>
            <person name="Lu Y."/>
            <person name="Bowser T.A."/>
            <person name="Graham I.A."/>
            <person name="Ye K."/>
        </authorList>
    </citation>
    <scope>NUCLEOTIDE SEQUENCE [LARGE SCALE GENOMIC DNA]</scope>
    <source>
        <strain evidence="3">cv. HN1</strain>
        <tissue evidence="2">Leaves</tissue>
    </source>
</reference>
<keyword evidence="1" id="KW-0472">Membrane</keyword>
<evidence type="ECO:0000313" key="2">
    <source>
        <dbReference type="EMBL" id="RZC78439.1"/>
    </source>
</evidence>
<dbReference type="STRING" id="3469.A0A4Y7L2H8"/>
<keyword evidence="1" id="KW-1133">Transmembrane helix</keyword>
<dbReference type="Gramene" id="RZC78439">
    <property type="protein sequence ID" value="RZC78439"/>
    <property type="gene ID" value="C5167_002624"/>
</dbReference>
<proteinExistence type="predicted"/>
<dbReference type="AlphaFoldDB" id="A0A4Y7L2H8"/>
<keyword evidence="1" id="KW-0812">Transmembrane</keyword>
<organism evidence="2 3">
    <name type="scientific">Papaver somniferum</name>
    <name type="common">Opium poppy</name>
    <dbReference type="NCBI Taxonomy" id="3469"/>
    <lineage>
        <taxon>Eukaryota</taxon>
        <taxon>Viridiplantae</taxon>
        <taxon>Streptophyta</taxon>
        <taxon>Embryophyta</taxon>
        <taxon>Tracheophyta</taxon>
        <taxon>Spermatophyta</taxon>
        <taxon>Magnoliopsida</taxon>
        <taxon>Ranunculales</taxon>
        <taxon>Papaveraceae</taxon>
        <taxon>Papaveroideae</taxon>
        <taxon>Papaver</taxon>
    </lineage>
</organism>
<protein>
    <submittedName>
        <fullName evidence="2">Uncharacterized protein</fullName>
    </submittedName>
</protein>
<accession>A0A4Y7L2H8</accession>
<sequence>MVVAGVGSLVGENFRSRFAMRMASTSGHHQCLSLHLEGLLGAGSVCNEILWVVSKTEVDSLKARPCVDFSSIFSKVQPIVDHVCNRGDAAVSELVLLPTVTVVCISLIWWWLKVLRGNSQD</sequence>
<dbReference type="Proteomes" id="UP000316621">
    <property type="component" value="Chromosome 9"/>
</dbReference>
<gene>
    <name evidence="2" type="ORF">C5167_002624</name>
</gene>
<name>A0A4Y7L2H8_PAPSO</name>
<feature type="transmembrane region" description="Helical" evidence="1">
    <location>
        <begin position="94"/>
        <end position="112"/>
    </location>
</feature>
<evidence type="ECO:0000256" key="1">
    <source>
        <dbReference type="SAM" id="Phobius"/>
    </source>
</evidence>
<evidence type="ECO:0000313" key="3">
    <source>
        <dbReference type="Proteomes" id="UP000316621"/>
    </source>
</evidence>